<evidence type="ECO:0000256" key="5">
    <source>
        <dbReference type="ARBA" id="ARBA00023002"/>
    </source>
</evidence>
<dbReference type="InterPro" id="IPR000960">
    <property type="entry name" value="Flavin_mOase"/>
</dbReference>
<name>A0AAN7AS94_9PEZI</name>
<protein>
    <submittedName>
        <fullName evidence="6">FAD/NAD(P)-binding domain-protein</fullName>
    </submittedName>
</protein>
<gene>
    <name evidence="6" type="ORF">QBC40DRAFT_182900</name>
</gene>
<evidence type="ECO:0000313" key="6">
    <source>
        <dbReference type="EMBL" id="KAK4196657.1"/>
    </source>
</evidence>
<keyword evidence="7" id="KW-1185">Reference proteome</keyword>
<evidence type="ECO:0000256" key="1">
    <source>
        <dbReference type="ARBA" id="ARBA00009183"/>
    </source>
</evidence>
<dbReference type="Gene3D" id="3.50.50.60">
    <property type="entry name" value="FAD/NAD(P)-binding domain"/>
    <property type="match status" value="2"/>
</dbReference>
<organism evidence="6 7">
    <name type="scientific">Triangularia verruculosa</name>
    <dbReference type="NCBI Taxonomy" id="2587418"/>
    <lineage>
        <taxon>Eukaryota</taxon>
        <taxon>Fungi</taxon>
        <taxon>Dikarya</taxon>
        <taxon>Ascomycota</taxon>
        <taxon>Pezizomycotina</taxon>
        <taxon>Sordariomycetes</taxon>
        <taxon>Sordariomycetidae</taxon>
        <taxon>Sordariales</taxon>
        <taxon>Podosporaceae</taxon>
        <taxon>Triangularia</taxon>
    </lineage>
</organism>
<keyword evidence="5" id="KW-0560">Oxidoreductase</keyword>
<dbReference type="AlphaFoldDB" id="A0AAN7AS94"/>
<proteinExistence type="inferred from homology"/>
<dbReference type="EMBL" id="MU863979">
    <property type="protein sequence ID" value="KAK4196657.1"/>
    <property type="molecule type" value="Genomic_DNA"/>
</dbReference>
<reference evidence="6" key="1">
    <citation type="journal article" date="2023" name="Mol. Phylogenet. Evol.">
        <title>Genome-scale phylogeny and comparative genomics of the fungal order Sordariales.</title>
        <authorList>
            <person name="Hensen N."/>
            <person name="Bonometti L."/>
            <person name="Westerberg I."/>
            <person name="Brannstrom I.O."/>
            <person name="Guillou S."/>
            <person name="Cros-Aarteil S."/>
            <person name="Calhoun S."/>
            <person name="Haridas S."/>
            <person name="Kuo A."/>
            <person name="Mondo S."/>
            <person name="Pangilinan J."/>
            <person name="Riley R."/>
            <person name="LaButti K."/>
            <person name="Andreopoulos B."/>
            <person name="Lipzen A."/>
            <person name="Chen C."/>
            <person name="Yan M."/>
            <person name="Daum C."/>
            <person name="Ng V."/>
            <person name="Clum A."/>
            <person name="Steindorff A."/>
            <person name="Ohm R.A."/>
            <person name="Martin F."/>
            <person name="Silar P."/>
            <person name="Natvig D.O."/>
            <person name="Lalanne C."/>
            <person name="Gautier V."/>
            <person name="Ament-Velasquez S.L."/>
            <person name="Kruys A."/>
            <person name="Hutchinson M.I."/>
            <person name="Powell A.J."/>
            <person name="Barry K."/>
            <person name="Miller A.N."/>
            <person name="Grigoriev I.V."/>
            <person name="Debuchy R."/>
            <person name="Gladieux P."/>
            <person name="Hiltunen Thoren M."/>
            <person name="Johannesson H."/>
        </authorList>
    </citation>
    <scope>NUCLEOTIDE SEQUENCE</scope>
    <source>
        <strain evidence="6">CBS 315.58</strain>
    </source>
</reference>
<dbReference type="GO" id="GO:0050660">
    <property type="term" value="F:flavin adenine dinucleotide binding"/>
    <property type="evidence" value="ECO:0007669"/>
    <property type="project" value="InterPro"/>
</dbReference>
<keyword evidence="4" id="KW-0521">NADP</keyword>
<reference evidence="6" key="2">
    <citation type="submission" date="2023-05" db="EMBL/GenBank/DDBJ databases">
        <authorList>
            <consortium name="Lawrence Berkeley National Laboratory"/>
            <person name="Steindorff A."/>
            <person name="Hensen N."/>
            <person name="Bonometti L."/>
            <person name="Westerberg I."/>
            <person name="Brannstrom I.O."/>
            <person name="Guillou S."/>
            <person name="Cros-Aarteil S."/>
            <person name="Calhoun S."/>
            <person name="Haridas S."/>
            <person name="Kuo A."/>
            <person name="Mondo S."/>
            <person name="Pangilinan J."/>
            <person name="Riley R."/>
            <person name="Labutti K."/>
            <person name="Andreopoulos B."/>
            <person name="Lipzen A."/>
            <person name="Chen C."/>
            <person name="Yanf M."/>
            <person name="Daum C."/>
            <person name="Ng V."/>
            <person name="Clum A."/>
            <person name="Ohm R."/>
            <person name="Martin F."/>
            <person name="Silar P."/>
            <person name="Natvig D."/>
            <person name="Lalanne C."/>
            <person name="Gautier V."/>
            <person name="Ament-Velasquez S.L."/>
            <person name="Kruys A."/>
            <person name="Hutchinson M.I."/>
            <person name="Powell A.J."/>
            <person name="Barry K."/>
            <person name="Miller A.N."/>
            <person name="Grigoriev I.V."/>
            <person name="Debuchy R."/>
            <person name="Gladieux P."/>
            <person name="Thoren M.H."/>
            <person name="Johannesson H."/>
        </authorList>
    </citation>
    <scope>NUCLEOTIDE SEQUENCE</scope>
    <source>
        <strain evidence="6">CBS 315.58</strain>
    </source>
</reference>
<dbReference type="Pfam" id="PF00743">
    <property type="entry name" value="FMO-like"/>
    <property type="match status" value="2"/>
</dbReference>
<evidence type="ECO:0000313" key="7">
    <source>
        <dbReference type="Proteomes" id="UP001303160"/>
    </source>
</evidence>
<keyword evidence="2" id="KW-0285">Flavoprotein</keyword>
<dbReference type="InterPro" id="IPR020946">
    <property type="entry name" value="Flavin_mOase-like"/>
</dbReference>
<accession>A0AAN7AS94</accession>
<dbReference type="InterPro" id="IPR036188">
    <property type="entry name" value="FAD/NAD-bd_sf"/>
</dbReference>
<dbReference type="PANTHER" id="PTHR23023">
    <property type="entry name" value="DIMETHYLANILINE MONOOXYGENASE"/>
    <property type="match status" value="1"/>
</dbReference>
<sequence>MKHVGRQHVESIAVIGAGSAGIAATKYLAAEPIFRRITVFEQRDTTGGMWNYTLDNSKARFPTPVYDELESNIPKELMAFSDLQFPQESQLFATHETVLEYLRQYSKEVTPLIQFNTQVLEVAPVGASQWMVTTEQSGHEKVTESVFDAVVVANGHFETPLIPDLNGQTTWKRLYPDSILHSLAFKNAANFEHKKVIVVGPGASGTEIASQLESVVQHPLIISKRSHTQDSTSPPGRLTLPAIAELIPSSRSVRFVNGHLEHNIDHIILCTGYRCDYPFLRPFPTFYDGFCTRNLYRNIFYIPRPTLAFIAMPLKSVPFPLSESQAAVVARVWANRLALPSQFAMSQWDDAFRLQYGGRKVSPLEAAHFNISLMEGLYDWAVQATRQTSLINDGQGKLPARWTERDIWLRERLGPMKAAFTAHGSDRHRIRTPEELGFDFEQWKRDTGLCEPSRVL</sequence>
<evidence type="ECO:0000256" key="4">
    <source>
        <dbReference type="ARBA" id="ARBA00022857"/>
    </source>
</evidence>
<keyword evidence="3" id="KW-0274">FAD</keyword>
<dbReference type="Proteomes" id="UP001303160">
    <property type="component" value="Unassembled WGS sequence"/>
</dbReference>
<evidence type="ECO:0000256" key="2">
    <source>
        <dbReference type="ARBA" id="ARBA00022630"/>
    </source>
</evidence>
<dbReference type="GO" id="GO:0004499">
    <property type="term" value="F:N,N-dimethylaniline monooxygenase activity"/>
    <property type="evidence" value="ECO:0007669"/>
    <property type="project" value="InterPro"/>
</dbReference>
<dbReference type="SUPFAM" id="SSF51905">
    <property type="entry name" value="FAD/NAD(P)-binding domain"/>
    <property type="match status" value="2"/>
</dbReference>
<dbReference type="PRINTS" id="PR00370">
    <property type="entry name" value="FMOXYGENASE"/>
</dbReference>
<dbReference type="GO" id="GO:0050661">
    <property type="term" value="F:NADP binding"/>
    <property type="evidence" value="ECO:0007669"/>
    <property type="project" value="InterPro"/>
</dbReference>
<comment type="similarity">
    <text evidence="1">Belongs to the FMO family.</text>
</comment>
<dbReference type="InterPro" id="IPR050346">
    <property type="entry name" value="FMO-like"/>
</dbReference>
<comment type="caution">
    <text evidence="6">The sequence shown here is derived from an EMBL/GenBank/DDBJ whole genome shotgun (WGS) entry which is preliminary data.</text>
</comment>
<evidence type="ECO:0000256" key="3">
    <source>
        <dbReference type="ARBA" id="ARBA00022827"/>
    </source>
</evidence>